<evidence type="ECO:0000256" key="3">
    <source>
        <dbReference type="ARBA" id="ARBA00023163"/>
    </source>
</evidence>
<reference evidence="5" key="1">
    <citation type="submission" date="2021-02" db="EMBL/GenBank/DDBJ databases">
        <title>Genome sequence of Rhodospirillales sp. strain TMPK1 isolated from soil.</title>
        <authorList>
            <person name="Nakai R."/>
            <person name="Kusada H."/>
            <person name="Tamaki H."/>
        </authorList>
    </citation>
    <scope>NUCLEOTIDE SEQUENCE</scope>
    <source>
        <strain evidence="5">TMPK1</strain>
    </source>
</reference>
<dbReference type="EMBL" id="BOPV01000001">
    <property type="protein sequence ID" value="GIL41651.1"/>
    <property type="molecule type" value="Genomic_DNA"/>
</dbReference>
<evidence type="ECO:0000259" key="4">
    <source>
        <dbReference type="PROSITE" id="PS51118"/>
    </source>
</evidence>
<evidence type="ECO:0000256" key="2">
    <source>
        <dbReference type="ARBA" id="ARBA00023125"/>
    </source>
</evidence>
<accession>A0A8S8XHZ4</accession>
<keyword evidence="6" id="KW-1185">Reference proteome</keyword>
<keyword evidence="2" id="KW-0238">DNA-binding</keyword>
<evidence type="ECO:0000313" key="6">
    <source>
        <dbReference type="Proteomes" id="UP000681075"/>
    </source>
</evidence>
<keyword evidence="1" id="KW-0805">Transcription regulation</keyword>
<dbReference type="PROSITE" id="PS51118">
    <property type="entry name" value="HTH_HXLR"/>
    <property type="match status" value="1"/>
</dbReference>
<sequence>MLILRDASLGLTRFEQFRTSLGVAPNILTRRLKALTEGGLLKKVRYSKTPPRDEYQLTEAGRDFLPVLHVIAAWGRKHNGAGKISDLIDVETGAAIEPVVVDNKTNAPLGSRALRLVMPAN</sequence>
<organism evidence="5 6">
    <name type="scientific">Roseiterribacter gracilis</name>
    <dbReference type="NCBI Taxonomy" id="2812848"/>
    <lineage>
        <taxon>Bacteria</taxon>
        <taxon>Pseudomonadati</taxon>
        <taxon>Pseudomonadota</taxon>
        <taxon>Alphaproteobacteria</taxon>
        <taxon>Rhodospirillales</taxon>
        <taxon>Roseiterribacteraceae</taxon>
        <taxon>Roseiterribacter</taxon>
    </lineage>
</organism>
<dbReference type="AlphaFoldDB" id="A0A8S8XHZ4"/>
<protein>
    <recommendedName>
        <fullName evidence="4">HTH hxlR-type domain-containing protein</fullName>
    </recommendedName>
</protein>
<dbReference type="GO" id="GO:0003677">
    <property type="term" value="F:DNA binding"/>
    <property type="evidence" value="ECO:0007669"/>
    <property type="project" value="UniProtKB-KW"/>
</dbReference>
<comment type="caution">
    <text evidence="5">The sequence shown here is derived from an EMBL/GenBank/DDBJ whole genome shotgun (WGS) entry which is preliminary data.</text>
</comment>
<feature type="domain" description="HTH hxlR-type" evidence="4">
    <location>
        <begin position="1"/>
        <end position="83"/>
    </location>
</feature>
<proteinExistence type="predicted"/>
<dbReference type="InterPro" id="IPR036390">
    <property type="entry name" value="WH_DNA-bd_sf"/>
</dbReference>
<dbReference type="Pfam" id="PF01638">
    <property type="entry name" value="HxlR"/>
    <property type="match status" value="1"/>
</dbReference>
<dbReference type="InterPro" id="IPR002577">
    <property type="entry name" value="HTH_HxlR"/>
</dbReference>
<name>A0A8S8XHZ4_9PROT</name>
<keyword evidence="3" id="KW-0804">Transcription</keyword>
<dbReference type="PANTHER" id="PTHR33204:SF17">
    <property type="entry name" value="TRANSCRIPTIONAL REGULATORY PROTEIN"/>
    <property type="match status" value="1"/>
</dbReference>
<gene>
    <name evidence="5" type="ORF">TMPK1_38880</name>
</gene>
<evidence type="ECO:0000256" key="1">
    <source>
        <dbReference type="ARBA" id="ARBA00023015"/>
    </source>
</evidence>
<dbReference type="Proteomes" id="UP000681075">
    <property type="component" value="Unassembled WGS sequence"/>
</dbReference>
<dbReference type="Gene3D" id="1.10.10.10">
    <property type="entry name" value="Winged helix-like DNA-binding domain superfamily/Winged helix DNA-binding domain"/>
    <property type="match status" value="1"/>
</dbReference>
<dbReference type="PANTHER" id="PTHR33204">
    <property type="entry name" value="TRANSCRIPTIONAL REGULATOR, MARR FAMILY"/>
    <property type="match status" value="1"/>
</dbReference>
<dbReference type="SUPFAM" id="SSF46785">
    <property type="entry name" value="Winged helix' DNA-binding domain"/>
    <property type="match status" value="1"/>
</dbReference>
<dbReference type="InterPro" id="IPR036388">
    <property type="entry name" value="WH-like_DNA-bd_sf"/>
</dbReference>
<evidence type="ECO:0000313" key="5">
    <source>
        <dbReference type="EMBL" id="GIL41651.1"/>
    </source>
</evidence>